<dbReference type="PANTHER" id="PTHR31793">
    <property type="entry name" value="4-HYDROXYBENZOYL-COA THIOESTERASE FAMILY MEMBER"/>
    <property type="match status" value="1"/>
</dbReference>
<dbReference type="CDD" id="cd00586">
    <property type="entry name" value="4HBT"/>
    <property type="match status" value="1"/>
</dbReference>
<dbReference type="Gene3D" id="3.10.129.10">
    <property type="entry name" value="Hotdog Thioesterase"/>
    <property type="match status" value="1"/>
</dbReference>
<evidence type="ECO:0000256" key="3">
    <source>
        <dbReference type="SAM" id="MobiDB-lite"/>
    </source>
</evidence>
<dbReference type="InterPro" id="IPR029069">
    <property type="entry name" value="HotDog_dom_sf"/>
</dbReference>
<comment type="similarity">
    <text evidence="1">Belongs to the 4-hydroxybenzoyl-CoA thioesterase family.</text>
</comment>
<gene>
    <name evidence="4" type="ORF">FCH28_03870</name>
</gene>
<name>A0A4U0NWX0_9ACTN</name>
<feature type="compositionally biased region" description="Low complexity" evidence="3">
    <location>
        <begin position="151"/>
        <end position="165"/>
    </location>
</feature>
<evidence type="ECO:0000256" key="1">
    <source>
        <dbReference type="ARBA" id="ARBA00005953"/>
    </source>
</evidence>
<keyword evidence="2" id="KW-0378">Hydrolase</keyword>
<protein>
    <submittedName>
        <fullName evidence="4">Acyl-CoA thioesterase</fullName>
    </submittedName>
</protein>
<keyword evidence="5" id="KW-1185">Reference proteome</keyword>
<feature type="region of interest" description="Disordered" evidence="3">
    <location>
        <begin position="144"/>
        <end position="165"/>
    </location>
</feature>
<sequence>MPRLVQSATNIVRDVSVEATTRVRWGECDLQGHAYYGSYIPWFDLGREKYALDIGADYRKYQIATTDLQVRYHGAAKYLDDLVIKTWAATPRTLTYYYEIYRKNGGQLIAEARTVHAFVDAETGTLTKIPEEMHQAFVEFLESRRKEKGKPAGNSSGAGPAASGT</sequence>
<dbReference type="PANTHER" id="PTHR31793:SF27">
    <property type="entry name" value="NOVEL THIOESTERASE SUPERFAMILY DOMAIN AND SAPOSIN A-TYPE DOMAIN CONTAINING PROTEIN (0610012H03RIK)"/>
    <property type="match status" value="1"/>
</dbReference>
<evidence type="ECO:0000313" key="4">
    <source>
        <dbReference type="EMBL" id="TJZ59239.1"/>
    </source>
</evidence>
<dbReference type="AlphaFoldDB" id="A0A4U0NWX0"/>
<dbReference type="RefSeq" id="WP_136738191.1">
    <property type="nucleotide sequence ID" value="NZ_SUMB01000001.1"/>
</dbReference>
<dbReference type="Proteomes" id="UP000308697">
    <property type="component" value="Unassembled WGS sequence"/>
</dbReference>
<proteinExistence type="inferred from homology"/>
<evidence type="ECO:0000313" key="5">
    <source>
        <dbReference type="Proteomes" id="UP000308697"/>
    </source>
</evidence>
<dbReference type="OrthoDB" id="9799036at2"/>
<dbReference type="InterPro" id="IPR050563">
    <property type="entry name" value="4-hydroxybenzoyl-CoA_TE"/>
</dbReference>
<reference evidence="4 5" key="1">
    <citation type="submission" date="2019-04" db="EMBL/GenBank/DDBJ databases">
        <title>Streptomyces piniterrae sp. nov., a heliquinomycin-producing actinomycete isolated from rhizosphere soil of Pinus yunnanensis.</title>
        <authorList>
            <person name="Zhuang X."/>
            <person name="Zhao J."/>
        </authorList>
    </citation>
    <scope>NUCLEOTIDE SEQUENCE [LARGE SCALE GENOMIC DNA]</scope>
    <source>
        <strain evidence="5">jys28</strain>
    </source>
</reference>
<evidence type="ECO:0000256" key="2">
    <source>
        <dbReference type="ARBA" id="ARBA00022801"/>
    </source>
</evidence>
<dbReference type="SUPFAM" id="SSF54637">
    <property type="entry name" value="Thioesterase/thiol ester dehydrase-isomerase"/>
    <property type="match status" value="1"/>
</dbReference>
<dbReference type="GO" id="GO:0047617">
    <property type="term" value="F:fatty acyl-CoA hydrolase activity"/>
    <property type="evidence" value="ECO:0007669"/>
    <property type="project" value="TreeGrafter"/>
</dbReference>
<organism evidence="4 5">
    <name type="scientific">Streptomyces piniterrae</name>
    <dbReference type="NCBI Taxonomy" id="2571125"/>
    <lineage>
        <taxon>Bacteria</taxon>
        <taxon>Bacillati</taxon>
        <taxon>Actinomycetota</taxon>
        <taxon>Actinomycetes</taxon>
        <taxon>Kitasatosporales</taxon>
        <taxon>Streptomycetaceae</taxon>
        <taxon>Streptomyces</taxon>
    </lineage>
</organism>
<comment type="caution">
    <text evidence="4">The sequence shown here is derived from an EMBL/GenBank/DDBJ whole genome shotgun (WGS) entry which is preliminary data.</text>
</comment>
<accession>A0A4U0NWX0</accession>
<dbReference type="Pfam" id="PF13279">
    <property type="entry name" value="4HBT_2"/>
    <property type="match status" value="1"/>
</dbReference>
<dbReference type="EMBL" id="SUMB01000001">
    <property type="protein sequence ID" value="TJZ59239.1"/>
    <property type="molecule type" value="Genomic_DNA"/>
</dbReference>